<dbReference type="PANTHER" id="PTHR36529">
    <property type="entry name" value="SLL1095 PROTEIN"/>
    <property type="match status" value="1"/>
</dbReference>
<dbReference type="InterPro" id="IPR029044">
    <property type="entry name" value="Nucleotide-diphossugar_trans"/>
</dbReference>
<dbReference type="Gene3D" id="3.90.550.10">
    <property type="entry name" value="Spore Coat Polysaccharide Biosynthesis Protein SpsA, Chain A"/>
    <property type="match status" value="1"/>
</dbReference>
<sequence>MDQQRHLALFARFPSPGKCKTRLIPRLGKEGASSFALAALTDLMHLFKKAACHKTLFYTPAAARWEVSAFLQHESLVSSWDIHPQPDAPDLGARLHDALEHLKRHTAIDAGAIVPVTFLGMDCFELTVATVQDSMDRVSSNPDTAHIIPARDGGYVLLTVPLHCDGHTAFVSEALPDVDEPGDLEGLWETRKQKREVYPSTFGCLETVMIVRQLQIAYEFCNTRG</sequence>
<keyword evidence="2" id="KW-1185">Reference proteome</keyword>
<dbReference type="VEuPathDB" id="FungiDB:EYZ11_007783"/>
<evidence type="ECO:0000313" key="2">
    <source>
        <dbReference type="Proteomes" id="UP000308092"/>
    </source>
</evidence>
<accession>A0A4S3JCH0</accession>
<dbReference type="AlphaFoldDB" id="A0A4S3JCH0"/>
<proteinExistence type="predicted"/>
<protein>
    <recommendedName>
        <fullName evidence="3">Glycosyltransferase</fullName>
    </recommendedName>
</protein>
<name>A0A4S3JCH0_9EURO</name>
<organism evidence="1 2">
    <name type="scientific">Aspergillus tanneri</name>
    <dbReference type="NCBI Taxonomy" id="1220188"/>
    <lineage>
        <taxon>Eukaryota</taxon>
        <taxon>Fungi</taxon>
        <taxon>Dikarya</taxon>
        <taxon>Ascomycota</taxon>
        <taxon>Pezizomycotina</taxon>
        <taxon>Eurotiomycetes</taxon>
        <taxon>Eurotiomycetidae</taxon>
        <taxon>Eurotiales</taxon>
        <taxon>Aspergillaceae</taxon>
        <taxon>Aspergillus</taxon>
        <taxon>Aspergillus subgen. Circumdati</taxon>
    </lineage>
</organism>
<comment type="caution">
    <text evidence="1">The sequence shown here is derived from an EMBL/GenBank/DDBJ whole genome shotgun (WGS) entry which is preliminary data.</text>
</comment>
<dbReference type="Pfam" id="PF09837">
    <property type="entry name" value="DUF2064"/>
    <property type="match status" value="1"/>
</dbReference>
<reference evidence="1 2" key="1">
    <citation type="submission" date="2019-03" db="EMBL/GenBank/DDBJ databases">
        <title>The genome sequence of a newly discovered highly antifungal drug resistant Aspergillus species, Aspergillus tanneri NIH 1004.</title>
        <authorList>
            <person name="Mounaud S."/>
            <person name="Singh I."/>
            <person name="Joardar V."/>
            <person name="Pakala S."/>
            <person name="Pakala S."/>
            <person name="Venepally P."/>
            <person name="Hoover J."/>
            <person name="Nierman W."/>
            <person name="Chung J."/>
            <person name="Losada L."/>
        </authorList>
    </citation>
    <scope>NUCLEOTIDE SEQUENCE [LARGE SCALE GENOMIC DNA]</scope>
    <source>
        <strain evidence="1 2">NIH1004</strain>
    </source>
</reference>
<evidence type="ECO:0008006" key="3">
    <source>
        <dbReference type="Google" id="ProtNLM"/>
    </source>
</evidence>
<dbReference type="EMBL" id="SOSA01000312">
    <property type="protein sequence ID" value="THC92735.1"/>
    <property type="molecule type" value="Genomic_DNA"/>
</dbReference>
<dbReference type="SUPFAM" id="SSF53448">
    <property type="entry name" value="Nucleotide-diphospho-sugar transferases"/>
    <property type="match status" value="1"/>
</dbReference>
<dbReference type="Proteomes" id="UP000308092">
    <property type="component" value="Unassembled WGS sequence"/>
</dbReference>
<gene>
    <name evidence="1" type="ORF">EYZ11_007783</name>
</gene>
<dbReference type="STRING" id="1220188.A0A4S3JCH0"/>
<dbReference type="InterPro" id="IPR018641">
    <property type="entry name" value="Trfase_1_rSAM/seldom-assoc"/>
</dbReference>
<evidence type="ECO:0000313" key="1">
    <source>
        <dbReference type="EMBL" id="THC92735.1"/>
    </source>
</evidence>
<dbReference type="PANTHER" id="PTHR36529:SF1">
    <property type="entry name" value="GLYCOSYLTRANSFERASE"/>
    <property type="match status" value="1"/>
</dbReference>